<feature type="coiled-coil region" evidence="3">
    <location>
        <begin position="349"/>
        <end position="376"/>
    </location>
</feature>
<dbReference type="GO" id="GO:0002196">
    <property type="term" value="F:Ser-tRNA(Ala) deacylase activity"/>
    <property type="evidence" value="ECO:0007669"/>
    <property type="project" value="TreeGrafter"/>
</dbReference>
<protein>
    <submittedName>
        <fullName evidence="4">ThrRS/AlaRS common domain-containing protein</fullName>
    </submittedName>
</protein>
<dbReference type="Gene3D" id="2.40.30.130">
    <property type="match status" value="1"/>
</dbReference>
<dbReference type="GO" id="GO:0000166">
    <property type="term" value="F:nucleotide binding"/>
    <property type="evidence" value="ECO:0007669"/>
    <property type="project" value="InterPro"/>
</dbReference>
<gene>
    <name evidence="4" type="ORF">OBBRIDRAFT_473758</name>
</gene>
<keyword evidence="5" id="KW-1185">Reference proteome</keyword>
<keyword evidence="1" id="KW-0479">Metal-binding</keyword>
<keyword evidence="2" id="KW-0862">Zinc</keyword>
<evidence type="ECO:0000313" key="5">
    <source>
        <dbReference type="Proteomes" id="UP000250043"/>
    </source>
</evidence>
<name>A0A8E2B1Q5_9APHY</name>
<dbReference type="EMBL" id="KV722373">
    <property type="protein sequence ID" value="OCH92210.1"/>
    <property type="molecule type" value="Genomic_DNA"/>
</dbReference>
<dbReference type="PANTHER" id="PTHR43462:SF1">
    <property type="entry name" value="ALANYL-TRNA EDITING PROTEIN AARSD1"/>
    <property type="match status" value="1"/>
</dbReference>
<dbReference type="Proteomes" id="UP000250043">
    <property type="component" value="Unassembled WGS sequence"/>
</dbReference>
<dbReference type="InterPro" id="IPR009000">
    <property type="entry name" value="Transl_B-barrel_sf"/>
</dbReference>
<dbReference type="InterPro" id="IPR051335">
    <property type="entry name" value="Alanyl-tRNA_Editing_Enzymes"/>
</dbReference>
<dbReference type="Gene3D" id="3.30.980.10">
    <property type="entry name" value="Threonyl-trna Synthetase, Chain A, domain 2"/>
    <property type="match status" value="1"/>
</dbReference>
<evidence type="ECO:0000313" key="4">
    <source>
        <dbReference type="EMBL" id="OCH92210.1"/>
    </source>
</evidence>
<dbReference type="SUPFAM" id="SSF55186">
    <property type="entry name" value="ThrRS/AlaRS common domain"/>
    <property type="match status" value="1"/>
</dbReference>
<dbReference type="OrthoDB" id="288942at2759"/>
<dbReference type="AlphaFoldDB" id="A0A8E2B1Q5"/>
<dbReference type="PANTHER" id="PTHR43462">
    <property type="entry name" value="ALANYL-TRNA EDITING PROTEIN"/>
    <property type="match status" value="1"/>
</dbReference>
<evidence type="ECO:0000256" key="1">
    <source>
        <dbReference type="ARBA" id="ARBA00022723"/>
    </source>
</evidence>
<organism evidence="4 5">
    <name type="scientific">Obba rivulosa</name>
    <dbReference type="NCBI Taxonomy" id="1052685"/>
    <lineage>
        <taxon>Eukaryota</taxon>
        <taxon>Fungi</taxon>
        <taxon>Dikarya</taxon>
        <taxon>Basidiomycota</taxon>
        <taxon>Agaricomycotina</taxon>
        <taxon>Agaricomycetes</taxon>
        <taxon>Polyporales</taxon>
        <taxon>Gelatoporiaceae</taxon>
        <taxon>Obba</taxon>
    </lineage>
</organism>
<keyword evidence="3" id="KW-0175">Coiled coil</keyword>
<evidence type="ECO:0000256" key="2">
    <source>
        <dbReference type="ARBA" id="ARBA00022833"/>
    </source>
</evidence>
<evidence type="ECO:0000256" key="3">
    <source>
        <dbReference type="SAM" id="Coils"/>
    </source>
</evidence>
<dbReference type="SUPFAM" id="SSF50447">
    <property type="entry name" value="Translation proteins"/>
    <property type="match status" value="1"/>
</dbReference>
<proteinExistence type="predicted"/>
<dbReference type="GO" id="GO:0046872">
    <property type="term" value="F:metal ion binding"/>
    <property type="evidence" value="ECO:0007669"/>
    <property type="project" value="UniProtKB-KW"/>
</dbReference>
<sequence>MAASVLLLPALTPPTYHRIVSPTLHIPTDPQVSVPVGLLACQRDPLLRELATTVVSCTVSQAPAVPSNGRKSKEKTPMPPAETLLEVILHDTVLFPEGGGQPSDVGLLTTSDKRVWKVIEIKRHGGHAVHYVSVPKEDVEAALQAFHSGAEVVASLGEEGYKKRLDHSCMHTSQHLLSAVLETRLKLPTLSWSLSTWPNPAYVEIPRNMTLEEIAFAQEAANGLVFEGRNVHVEVEEFDRDKIIEAKIAEGRGAEKGPPVDYTGGVKRTVIIDGVDRSLCCGTHFPTIHNLQLFIISHLDSVARSSTTSARLYFLAGPRLIEYVMTTHGRLTTAAATLSCGAPLVPERVEQIVEERKRMTKRVDDVEAELAAVIAKQLAAAVTDGQDDGVLHLHRTDDSVNALGFLSSIATALASEIASAPSPPSFLILLSSSPSVQTSTSTNVMMIFGSDEQKVKAVGEGLKGKLAAKGGGKGSRWSGKSSGVWSAARGTVVAGILADIRGQ</sequence>
<accession>A0A8E2B1Q5</accession>
<reference evidence="4 5" key="1">
    <citation type="submission" date="2016-07" db="EMBL/GenBank/DDBJ databases">
        <title>Draft genome of the white-rot fungus Obba rivulosa 3A-2.</title>
        <authorList>
            <consortium name="DOE Joint Genome Institute"/>
            <person name="Miettinen O."/>
            <person name="Riley R."/>
            <person name="Acob R."/>
            <person name="Barry K."/>
            <person name="Cullen D."/>
            <person name="De Vries R."/>
            <person name="Hainaut M."/>
            <person name="Hatakka A."/>
            <person name="Henrissat B."/>
            <person name="Hilden K."/>
            <person name="Kuo R."/>
            <person name="Labutti K."/>
            <person name="Lipzen A."/>
            <person name="Makela M.R."/>
            <person name="Sandor L."/>
            <person name="Spatafora J.W."/>
            <person name="Grigoriev I.V."/>
            <person name="Hibbett D.S."/>
        </authorList>
    </citation>
    <scope>NUCLEOTIDE SEQUENCE [LARGE SCALE GENOMIC DNA]</scope>
    <source>
        <strain evidence="4 5">3A-2</strain>
    </source>
</reference>
<dbReference type="InterPro" id="IPR018163">
    <property type="entry name" value="Thr/Ala-tRNA-synth_IIc_edit"/>
</dbReference>